<name>A0AAV9WVM4_9PEZI</name>
<comment type="caution">
    <text evidence="1">The sequence shown here is derived from an EMBL/GenBank/DDBJ whole genome shotgun (WGS) entry which is preliminary data.</text>
</comment>
<evidence type="ECO:0000313" key="2">
    <source>
        <dbReference type="Proteomes" id="UP001365542"/>
    </source>
</evidence>
<proteinExistence type="predicted"/>
<evidence type="ECO:0000313" key="1">
    <source>
        <dbReference type="EMBL" id="KAK6525454.1"/>
    </source>
</evidence>
<dbReference type="EMBL" id="JAVHJO010000017">
    <property type="protein sequence ID" value="KAK6525454.1"/>
    <property type="molecule type" value="Genomic_DNA"/>
</dbReference>
<gene>
    <name evidence="1" type="ORF">TWF694_005590</name>
</gene>
<keyword evidence="2" id="KW-1185">Reference proteome</keyword>
<accession>A0AAV9WVM4</accession>
<organism evidence="1 2">
    <name type="scientific">Orbilia ellipsospora</name>
    <dbReference type="NCBI Taxonomy" id="2528407"/>
    <lineage>
        <taxon>Eukaryota</taxon>
        <taxon>Fungi</taxon>
        <taxon>Dikarya</taxon>
        <taxon>Ascomycota</taxon>
        <taxon>Pezizomycotina</taxon>
        <taxon>Orbiliomycetes</taxon>
        <taxon>Orbiliales</taxon>
        <taxon>Orbiliaceae</taxon>
        <taxon>Orbilia</taxon>
    </lineage>
</organism>
<protein>
    <recommendedName>
        <fullName evidence="3">F-box domain-containing protein</fullName>
    </recommendedName>
</protein>
<evidence type="ECO:0008006" key="3">
    <source>
        <dbReference type="Google" id="ProtNLM"/>
    </source>
</evidence>
<sequence length="485" mass="56320">MLQNSLPLPVELLDEILGECNPRDLWNFAKTSRASYFISFRILASKYSFPLSLPHAIHSGFLEQHKVDRVWNLIDSISIDVSKDLWQIHPEGPTIDELTLFLKSKQNSNKAVSIKIYTSENQDCSIATFVKIYRLVFSLTPDNIKSLKICISVDQQDERNFKLEIQSLSRRMADLLYKRPHLDSFTALPVKSVDVEILGFNARTLTQLVIVLVSNTIIVLREDRRNNTQLESLGIKTIWKHGSYHFSENKPGGKVLFSRYFPASQLKRLRFEDKFWSSIYRVIQDVVIDYDGLEELHIDCGMGQSLAYYWMLHKLKQLQILSLNFPYQSGMTGSHNCLRCDFTEFVQTETHFLQLITNGLRQIHVQFVWSDANVTNTTRYQFNRSDVMFTGSFRPTIEDLGDRPTDITDRNALQDVMLQEVMAIGHKRPIFMARSVMYRYMEVYARELIEQGDDLQSWDPSHFDGVNANRRDIPCKRCNIVEYQG</sequence>
<dbReference type="Proteomes" id="UP001365542">
    <property type="component" value="Unassembled WGS sequence"/>
</dbReference>
<reference evidence="1 2" key="1">
    <citation type="submission" date="2019-10" db="EMBL/GenBank/DDBJ databases">
        <authorList>
            <person name="Palmer J.M."/>
        </authorList>
    </citation>
    <scope>NUCLEOTIDE SEQUENCE [LARGE SCALE GENOMIC DNA]</scope>
    <source>
        <strain evidence="1 2">TWF694</strain>
    </source>
</reference>
<dbReference type="AlphaFoldDB" id="A0AAV9WVM4"/>